<gene>
    <name evidence="2" type="ORF">BDN70DRAFT_900701</name>
</gene>
<dbReference type="Proteomes" id="UP000807469">
    <property type="component" value="Unassembled WGS sequence"/>
</dbReference>
<proteinExistence type="predicted"/>
<keyword evidence="3" id="KW-1185">Reference proteome</keyword>
<evidence type="ECO:0000256" key="1">
    <source>
        <dbReference type="SAM" id="MobiDB-lite"/>
    </source>
</evidence>
<name>A0A9P5YPB3_9AGAR</name>
<organism evidence="2 3">
    <name type="scientific">Pholiota conissans</name>
    <dbReference type="NCBI Taxonomy" id="109636"/>
    <lineage>
        <taxon>Eukaryota</taxon>
        <taxon>Fungi</taxon>
        <taxon>Dikarya</taxon>
        <taxon>Basidiomycota</taxon>
        <taxon>Agaricomycotina</taxon>
        <taxon>Agaricomycetes</taxon>
        <taxon>Agaricomycetidae</taxon>
        <taxon>Agaricales</taxon>
        <taxon>Agaricineae</taxon>
        <taxon>Strophariaceae</taxon>
        <taxon>Pholiota</taxon>
    </lineage>
</organism>
<dbReference type="AlphaFoldDB" id="A0A9P5YPB3"/>
<feature type="compositionally biased region" description="Basic and acidic residues" evidence="1">
    <location>
        <begin position="17"/>
        <end position="29"/>
    </location>
</feature>
<sequence>MPTDDAWNVPSSASATRESEGEQRTHRGLDHDNAIKRLQNLLKSFRPGYTGPNPIVDLNIPTHILDKIQETHLKILFPNDSTLERFKSLQVDIDSKKCSIDQAGKYIVYNVKFVGNVKPEHITDFAKKRHAYSVYVCNVTTACPIVARTLQHMKTHFNSRHPQHHLPDDKEVF</sequence>
<comment type="caution">
    <text evidence="2">The sequence shown here is derived from an EMBL/GenBank/DDBJ whole genome shotgun (WGS) entry which is preliminary data.</text>
</comment>
<protein>
    <submittedName>
        <fullName evidence="2">Uncharacterized protein</fullName>
    </submittedName>
</protein>
<reference evidence="2" key="1">
    <citation type="submission" date="2020-11" db="EMBL/GenBank/DDBJ databases">
        <authorList>
            <consortium name="DOE Joint Genome Institute"/>
            <person name="Ahrendt S."/>
            <person name="Riley R."/>
            <person name="Andreopoulos W."/>
            <person name="Labutti K."/>
            <person name="Pangilinan J."/>
            <person name="Ruiz-Duenas F.J."/>
            <person name="Barrasa J.M."/>
            <person name="Sanchez-Garcia M."/>
            <person name="Camarero S."/>
            <person name="Miyauchi S."/>
            <person name="Serrano A."/>
            <person name="Linde D."/>
            <person name="Babiker R."/>
            <person name="Drula E."/>
            <person name="Ayuso-Fernandez I."/>
            <person name="Pacheco R."/>
            <person name="Padilla G."/>
            <person name="Ferreira P."/>
            <person name="Barriuso J."/>
            <person name="Kellner H."/>
            <person name="Castanera R."/>
            <person name="Alfaro M."/>
            <person name="Ramirez L."/>
            <person name="Pisabarro A.G."/>
            <person name="Kuo A."/>
            <person name="Tritt A."/>
            <person name="Lipzen A."/>
            <person name="He G."/>
            <person name="Yan M."/>
            <person name="Ng V."/>
            <person name="Cullen D."/>
            <person name="Martin F."/>
            <person name="Rosso M.-N."/>
            <person name="Henrissat B."/>
            <person name="Hibbett D."/>
            <person name="Martinez A.T."/>
            <person name="Grigoriev I.V."/>
        </authorList>
    </citation>
    <scope>NUCLEOTIDE SEQUENCE</scope>
    <source>
        <strain evidence="2">CIRM-BRFM 674</strain>
    </source>
</reference>
<dbReference type="EMBL" id="MU155561">
    <property type="protein sequence ID" value="KAF9472229.1"/>
    <property type="molecule type" value="Genomic_DNA"/>
</dbReference>
<feature type="region of interest" description="Disordered" evidence="1">
    <location>
        <begin position="1"/>
        <end position="29"/>
    </location>
</feature>
<evidence type="ECO:0000313" key="2">
    <source>
        <dbReference type="EMBL" id="KAF9472229.1"/>
    </source>
</evidence>
<evidence type="ECO:0000313" key="3">
    <source>
        <dbReference type="Proteomes" id="UP000807469"/>
    </source>
</evidence>
<accession>A0A9P5YPB3</accession>